<evidence type="ECO:0000313" key="1">
    <source>
        <dbReference type="EMBL" id="KAJ1128114.1"/>
    </source>
</evidence>
<name>A0AAV7PJW5_PLEWA</name>
<proteinExistence type="predicted"/>
<dbReference type="EMBL" id="JANPWB010000011">
    <property type="protein sequence ID" value="KAJ1128114.1"/>
    <property type="molecule type" value="Genomic_DNA"/>
</dbReference>
<dbReference type="Proteomes" id="UP001066276">
    <property type="component" value="Chromosome 7"/>
</dbReference>
<reference evidence="1" key="1">
    <citation type="journal article" date="2022" name="bioRxiv">
        <title>Sequencing and chromosome-scale assembly of the giantPleurodeles waltlgenome.</title>
        <authorList>
            <person name="Brown T."/>
            <person name="Elewa A."/>
            <person name="Iarovenko S."/>
            <person name="Subramanian E."/>
            <person name="Araus A.J."/>
            <person name="Petzold A."/>
            <person name="Susuki M."/>
            <person name="Suzuki K.-i.T."/>
            <person name="Hayashi T."/>
            <person name="Toyoda A."/>
            <person name="Oliveira C."/>
            <person name="Osipova E."/>
            <person name="Leigh N.D."/>
            <person name="Simon A."/>
            <person name="Yun M.H."/>
        </authorList>
    </citation>
    <scope>NUCLEOTIDE SEQUENCE</scope>
    <source>
        <strain evidence="1">20211129_DDA</strain>
        <tissue evidence="1">Liver</tissue>
    </source>
</reference>
<gene>
    <name evidence="1" type="ORF">NDU88_006493</name>
</gene>
<organism evidence="1 2">
    <name type="scientific">Pleurodeles waltl</name>
    <name type="common">Iberian ribbed newt</name>
    <dbReference type="NCBI Taxonomy" id="8319"/>
    <lineage>
        <taxon>Eukaryota</taxon>
        <taxon>Metazoa</taxon>
        <taxon>Chordata</taxon>
        <taxon>Craniata</taxon>
        <taxon>Vertebrata</taxon>
        <taxon>Euteleostomi</taxon>
        <taxon>Amphibia</taxon>
        <taxon>Batrachia</taxon>
        <taxon>Caudata</taxon>
        <taxon>Salamandroidea</taxon>
        <taxon>Salamandridae</taxon>
        <taxon>Pleurodelinae</taxon>
        <taxon>Pleurodeles</taxon>
    </lineage>
</organism>
<dbReference type="AlphaFoldDB" id="A0AAV7PJW5"/>
<protein>
    <submittedName>
        <fullName evidence="1">Uncharacterized protein</fullName>
    </submittedName>
</protein>
<keyword evidence="2" id="KW-1185">Reference proteome</keyword>
<accession>A0AAV7PJW5</accession>
<evidence type="ECO:0000313" key="2">
    <source>
        <dbReference type="Proteomes" id="UP001066276"/>
    </source>
</evidence>
<sequence length="101" mass="11441">MWWVACYDGGRGKPSKEQISGCGLGEAKEVHWEQADFSVGVVHPAAQDLYPKQRLYSGRRCCLPHQDRTNELLGRRLRPWLMSALPGAASRLRLRPIVAQR</sequence>
<comment type="caution">
    <text evidence="1">The sequence shown here is derived from an EMBL/GenBank/DDBJ whole genome shotgun (WGS) entry which is preliminary data.</text>
</comment>